<reference evidence="2 3" key="1">
    <citation type="submission" date="2016-10" db="EMBL/GenBank/DDBJ databases">
        <authorList>
            <person name="Varghese N."/>
            <person name="Submissions S."/>
        </authorList>
    </citation>
    <scope>NUCLEOTIDE SEQUENCE [LARGE SCALE GENOMIC DNA]</scope>
    <source>
        <strain evidence="2 3">DSM 25353</strain>
    </source>
</reference>
<keyword evidence="1" id="KW-0472">Membrane</keyword>
<dbReference type="Proteomes" id="UP000198711">
    <property type="component" value="Unassembled WGS sequence"/>
</dbReference>
<keyword evidence="1" id="KW-0812">Transmembrane</keyword>
<protein>
    <recommendedName>
        <fullName evidence="4">Holin-X, holin superfamily III</fullName>
    </recommendedName>
</protein>
<comment type="caution">
    <text evidence="2">The sequence shown here is derived from an EMBL/GenBank/DDBJ whole genome shotgun (WGS) entry which is preliminary data.</text>
</comment>
<evidence type="ECO:0008006" key="4">
    <source>
        <dbReference type="Google" id="ProtNLM"/>
    </source>
</evidence>
<gene>
    <name evidence="2" type="ORF">SAMN05444410_106105</name>
</gene>
<dbReference type="RefSeq" id="WP_092723570.1">
    <property type="nucleotide sequence ID" value="NZ_FNNO01000006.1"/>
</dbReference>
<evidence type="ECO:0000313" key="2">
    <source>
        <dbReference type="EMBL" id="SDW84201.1"/>
    </source>
</evidence>
<keyword evidence="3" id="KW-1185">Reference proteome</keyword>
<evidence type="ECO:0000313" key="3">
    <source>
        <dbReference type="Proteomes" id="UP000198711"/>
    </source>
</evidence>
<name>A0A8X8IC49_9BACT</name>
<evidence type="ECO:0000256" key="1">
    <source>
        <dbReference type="SAM" id="Phobius"/>
    </source>
</evidence>
<keyword evidence="1" id="KW-1133">Transmembrane helix</keyword>
<dbReference type="AlphaFoldDB" id="A0A8X8IC49"/>
<feature type="transmembrane region" description="Helical" evidence="1">
    <location>
        <begin position="33"/>
        <end position="66"/>
    </location>
</feature>
<sequence>MEKNRFFTESRKELEQYLLDRLLLMKLQGTGRLARLVAVLFSVLVMAILAALIILFLSIMAGYYFADLTGSLYKGFGLVAGFYVLVLVLLVMVRRKYEKKIINLIIAIVLDNPKDDDRD</sequence>
<dbReference type="EMBL" id="FNNO01000006">
    <property type="protein sequence ID" value="SDW84201.1"/>
    <property type="molecule type" value="Genomic_DNA"/>
</dbReference>
<proteinExistence type="predicted"/>
<feature type="transmembrane region" description="Helical" evidence="1">
    <location>
        <begin position="72"/>
        <end position="93"/>
    </location>
</feature>
<accession>A0A8X8IC49</accession>
<organism evidence="2 3">
    <name type="scientific">Hydrobacter penzbergensis</name>
    <dbReference type="NCBI Taxonomy" id="1235997"/>
    <lineage>
        <taxon>Bacteria</taxon>
        <taxon>Pseudomonadati</taxon>
        <taxon>Bacteroidota</taxon>
        <taxon>Chitinophagia</taxon>
        <taxon>Chitinophagales</taxon>
        <taxon>Chitinophagaceae</taxon>
        <taxon>Hydrobacter</taxon>
    </lineage>
</organism>